<keyword evidence="1" id="KW-1133">Transmembrane helix</keyword>
<gene>
    <name evidence="2" type="ORF">HPBE_LOCUS24240</name>
</gene>
<evidence type="ECO:0000313" key="2">
    <source>
        <dbReference type="EMBL" id="VDP43701.1"/>
    </source>
</evidence>
<dbReference type="WBParaSite" id="HPBE_0002424101-mRNA-1">
    <property type="protein sequence ID" value="HPBE_0002424101-mRNA-1"/>
    <property type="gene ID" value="HPBE_0002424101"/>
</dbReference>
<name>A0A183GNH1_HELPZ</name>
<keyword evidence="1" id="KW-0472">Membrane</keyword>
<dbReference type="InterPro" id="IPR011009">
    <property type="entry name" value="Kinase-like_dom_sf"/>
</dbReference>
<dbReference type="EMBL" id="UZAH01036043">
    <property type="protein sequence ID" value="VDP43701.1"/>
    <property type="molecule type" value="Genomic_DNA"/>
</dbReference>
<keyword evidence="3" id="KW-1185">Reference proteome</keyword>
<dbReference type="AlphaFoldDB" id="A0A183GNH1"/>
<dbReference type="Proteomes" id="UP000050761">
    <property type="component" value="Unassembled WGS sequence"/>
</dbReference>
<feature type="transmembrane region" description="Helical" evidence="1">
    <location>
        <begin position="355"/>
        <end position="374"/>
    </location>
</feature>
<evidence type="ECO:0000313" key="4">
    <source>
        <dbReference type="WBParaSite" id="HPBE_0002424101-mRNA-1"/>
    </source>
</evidence>
<dbReference type="FunFam" id="3.30.200.20:FF:000855">
    <property type="entry name" value="Protein CBG11187"/>
    <property type="match status" value="1"/>
</dbReference>
<proteinExistence type="predicted"/>
<protein>
    <submittedName>
        <fullName evidence="4">Protein kinase domain-containing protein</fullName>
    </submittedName>
</protein>
<dbReference type="OrthoDB" id="5804305at2759"/>
<accession>A0A183GNH1</accession>
<keyword evidence="1" id="KW-0812">Transmembrane</keyword>
<evidence type="ECO:0000313" key="3">
    <source>
        <dbReference type="Proteomes" id="UP000050761"/>
    </source>
</evidence>
<dbReference type="Gene3D" id="3.30.200.20">
    <property type="entry name" value="Phosphorylase Kinase, domain 1"/>
    <property type="match status" value="1"/>
</dbReference>
<dbReference type="SUPFAM" id="SSF56112">
    <property type="entry name" value="Protein kinase-like (PK-like)"/>
    <property type="match status" value="1"/>
</dbReference>
<reference evidence="2 3" key="1">
    <citation type="submission" date="2018-11" db="EMBL/GenBank/DDBJ databases">
        <authorList>
            <consortium name="Pathogen Informatics"/>
        </authorList>
    </citation>
    <scope>NUCLEOTIDE SEQUENCE [LARGE SCALE GENOMIC DNA]</scope>
</reference>
<accession>A0A3P8DJ44</accession>
<sequence length="550" mass="62630">MPLHEAIKYKFNFGQNTSITIETDSLEQEMQSWIDDSAHMKRLWESSRTDSAAFQQYDSPQAPLSAVIRSFFDIIANDNQHPSTVSMKKQVVLLTDYIPINVTDAMNTITNVNEQKLGIFHEMNLTDVRLSVDFPVYSAGADLNLTGIRDDFQKALEFEFPPSVYQGKPLERDKLFMMEFDSGTLHQIVENAASSDLCSLPSNKMLSDFLTVRFARNGSIHVGEESGEGCDGAAEELFDEFAASAEANQQFVSLLVTDSSCLSQKIANFSSMPSNEAKMRLISSQNLDEAYDQLILPLVEHGFLNSTKDRQVVLNTAFYLTNFSTSCASEIPLVPLLSSRPYHRPKHLYIALDDMLWITVCATISVSVFGIIIYQQQVKRQQKKQMEILTEMMLQPRVYKTAKECPKVARLPWEIKSDHVHIDREFLLGEGTISNVYLDLFRTAKECPKVARLPWEIKSDHVHIDREFLLGEGTISNVYLGKLKGKAPILQWIGRVEMKQYQDCPVAVRVPRHFDEPEEDQLFREISSMRRLRHHDHIALFLGESQQLDS</sequence>
<reference evidence="4" key="2">
    <citation type="submission" date="2019-09" db="UniProtKB">
        <authorList>
            <consortium name="WormBaseParasite"/>
        </authorList>
    </citation>
    <scope>IDENTIFICATION</scope>
</reference>
<evidence type="ECO:0000256" key="1">
    <source>
        <dbReference type="SAM" id="Phobius"/>
    </source>
</evidence>
<organism evidence="3 4">
    <name type="scientific">Heligmosomoides polygyrus</name>
    <name type="common">Parasitic roundworm</name>
    <dbReference type="NCBI Taxonomy" id="6339"/>
    <lineage>
        <taxon>Eukaryota</taxon>
        <taxon>Metazoa</taxon>
        <taxon>Ecdysozoa</taxon>
        <taxon>Nematoda</taxon>
        <taxon>Chromadorea</taxon>
        <taxon>Rhabditida</taxon>
        <taxon>Rhabditina</taxon>
        <taxon>Rhabditomorpha</taxon>
        <taxon>Strongyloidea</taxon>
        <taxon>Heligmosomidae</taxon>
        <taxon>Heligmosomoides</taxon>
    </lineage>
</organism>